<accession>A0A9N9D9U5</accession>
<organism evidence="1 2">
    <name type="scientific">Ambispora leptoticha</name>
    <dbReference type="NCBI Taxonomy" id="144679"/>
    <lineage>
        <taxon>Eukaryota</taxon>
        <taxon>Fungi</taxon>
        <taxon>Fungi incertae sedis</taxon>
        <taxon>Mucoromycota</taxon>
        <taxon>Glomeromycotina</taxon>
        <taxon>Glomeromycetes</taxon>
        <taxon>Archaeosporales</taxon>
        <taxon>Ambisporaceae</taxon>
        <taxon>Ambispora</taxon>
    </lineage>
</organism>
<sequence>RKTVGSLAASDQFETDELRRFLQMSRSIETSSIPFGGIRDESSILINPFGDQFGCLQIGSEVFGSTISMQHTRSFFIMANFINQDGASCNTYVGQIQYFIRHAVNISNHKLEHNLAFVRWYKPASNSSTRFYFGMNEEEKRLYNIELWTKDFFPISHDCIISVH</sequence>
<gene>
    <name evidence="1" type="ORF">ALEPTO_LOCUS9387</name>
</gene>
<keyword evidence="2" id="KW-1185">Reference proteome</keyword>
<protein>
    <submittedName>
        <fullName evidence="1">5580_t:CDS:1</fullName>
    </submittedName>
</protein>
<dbReference type="AlphaFoldDB" id="A0A9N9D9U5"/>
<dbReference type="OrthoDB" id="2425734at2759"/>
<dbReference type="Proteomes" id="UP000789508">
    <property type="component" value="Unassembled WGS sequence"/>
</dbReference>
<feature type="non-terminal residue" evidence="1">
    <location>
        <position position="164"/>
    </location>
</feature>
<comment type="caution">
    <text evidence="1">The sequence shown here is derived from an EMBL/GenBank/DDBJ whole genome shotgun (WGS) entry which is preliminary data.</text>
</comment>
<evidence type="ECO:0000313" key="1">
    <source>
        <dbReference type="EMBL" id="CAG8631847.1"/>
    </source>
</evidence>
<dbReference type="EMBL" id="CAJVPS010007105">
    <property type="protein sequence ID" value="CAG8631847.1"/>
    <property type="molecule type" value="Genomic_DNA"/>
</dbReference>
<proteinExistence type="predicted"/>
<reference evidence="1" key="1">
    <citation type="submission" date="2021-06" db="EMBL/GenBank/DDBJ databases">
        <authorList>
            <person name="Kallberg Y."/>
            <person name="Tangrot J."/>
            <person name="Rosling A."/>
        </authorList>
    </citation>
    <scope>NUCLEOTIDE SEQUENCE</scope>
    <source>
        <strain evidence="1">FL130A</strain>
    </source>
</reference>
<name>A0A9N9D9U5_9GLOM</name>
<evidence type="ECO:0000313" key="2">
    <source>
        <dbReference type="Proteomes" id="UP000789508"/>
    </source>
</evidence>